<dbReference type="OrthoDB" id="13547at2"/>
<organism evidence="1 4">
    <name type="scientific">Acidithiobacillus thiooxidans</name>
    <name type="common">Thiobacillus thiooxidans</name>
    <dbReference type="NCBI Taxonomy" id="930"/>
    <lineage>
        <taxon>Bacteria</taxon>
        <taxon>Pseudomonadati</taxon>
        <taxon>Pseudomonadota</taxon>
        <taxon>Acidithiobacillia</taxon>
        <taxon>Acidithiobacillales</taxon>
        <taxon>Acidithiobacillaceae</taxon>
        <taxon>Acidithiobacillus</taxon>
    </lineage>
</organism>
<dbReference type="RefSeq" id="WP_024894846.1">
    <property type="nucleotide sequence ID" value="NZ_LWRY01000302.1"/>
</dbReference>
<dbReference type="Proteomes" id="UP000095008">
    <property type="component" value="Unassembled WGS sequence"/>
</dbReference>
<dbReference type="EMBL" id="LWRY01000302">
    <property type="protein sequence ID" value="OCX67750.1"/>
    <property type="molecule type" value="Genomic_DNA"/>
</dbReference>
<gene>
    <name evidence="1" type="ORF">A6M23_20200</name>
    <name evidence="2" type="ORF">A6P07_04475</name>
</gene>
<evidence type="ECO:0000313" key="3">
    <source>
        <dbReference type="Proteomes" id="UP000094893"/>
    </source>
</evidence>
<name>A0A1C2IX75_ACITH</name>
<dbReference type="Gene3D" id="1.20.120.330">
    <property type="entry name" value="Nucleotidyltransferases domain 2"/>
    <property type="match status" value="1"/>
</dbReference>
<evidence type="ECO:0000313" key="2">
    <source>
        <dbReference type="EMBL" id="OCX75308.1"/>
    </source>
</evidence>
<sequence>MKQTPERLALAHAYSTCLGHAEALQEALVDLHQRDLHELEWNKLAKEDRRPLDQFAYRYTRIQDDMGTRLMPAILCALEEDIAAMPVVDRLNRLEQLGWLPSAAKWSELRRIRNAFAHDYPETPAERHAQWRLAIAAAEQVLTILNGFATHMHTMLPG</sequence>
<dbReference type="Proteomes" id="UP000094893">
    <property type="component" value="Unassembled WGS sequence"/>
</dbReference>
<proteinExistence type="predicted"/>
<evidence type="ECO:0000313" key="1">
    <source>
        <dbReference type="EMBL" id="OCX67750.1"/>
    </source>
</evidence>
<dbReference type="SUPFAM" id="SSF81593">
    <property type="entry name" value="Nucleotidyltransferase substrate binding subunit/domain"/>
    <property type="match status" value="1"/>
</dbReference>
<evidence type="ECO:0008006" key="5">
    <source>
        <dbReference type="Google" id="ProtNLM"/>
    </source>
</evidence>
<comment type="caution">
    <text evidence="1">The sequence shown here is derived from an EMBL/GenBank/DDBJ whole genome shotgun (WGS) entry which is preliminary data.</text>
</comment>
<keyword evidence="4" id="KW-1185">Reference proteome</keyword>
<evidence type="ECO:0000313" key="4">
    <source>
        <dbReference type="Proteomes" id="UP000095008"/>
    </source>
</evidence>
<accession>A0A1C2IX75</accession>
<dbReference type="STRING" id="930.GCA_002079865_02006"/>
<dbReference type="eggNOG" id="ENOG5030JPU">
    <property type="taxonomic scope" value="Bacteria"/>
</dbReference>
<dbReference type="EMBL" id="LWSA01000045">
    <property type="protein sequence ID" value="OCX75308.1"/>
    <property type="molecule type" value="Genomic_DNA"/>
</dbReference>
<reference evidence="1 3" key="1">
    <citation type="journal article" date="2016" name="Int. J. Mol. Sci.">
        <title>Comparative genomics of the extreme acidophile Acidithiobacillus thiooxidans reveals intraspecific divergence and niche adaptation.</title>
        <authorList>
            <person name="Zhang X."/>
            <person name="Feng X."/>
            <person name="Tao J."/>
            <person name="Ma L."/>
            <person name="Xiao Y."/>
            <person name="Liang Y."/>
            <person name="Liu X."/>
            <person name="Yin H."/>
        </authorList>
    </citation>
    <scope>NUCLEOTIDE SEQUENCE [LARGE SCALE GENOMIC DNA]</scope>
    <source>
        <strain evidence="2 3">A02</strain>
        <strain evidence="1">DXS-W</strain>
    </source>
</reference>
<protein>
    <recommendedName>
        <fullName evidence="5">Toxin-antitoxin system antitoxin subunit</fullName>
    </recommendedName>
</protein>
<dbReference type="AlphaFoldDB" id="A0A1C2IX75"/>